<reference evidence="10 11" key="3">
    <citation type="submission" date="2015-01" db="EMBL/GenBank/DDBJ databases">
        <authorList>
            <consortium name="NBRP consortium"/>
            <person name="Sawabe T."/>
            <person name="Meirelles P."/>
            <person name="Feng G."/>
            <person name="Sayaka M."/>
            <person name="Hattori M."/>
            <person name="Ohkuma M."/>
        </authorList>
    </citation>
    <scope>NUCLEOTIDE SEQUENCE [LARGE SCALE GENOMIC DNA]</scope>
    <source>
        <strain evidence="11">JCM 19231</strain>
        <strain evidence="10">JCM 19241</strain>
        <strain evidence="8">JCM19231</strain>
        <strain evidence="9">JCM19241</strain>
    </source>
</reference>
<feature type="transmembrane region" description="Helical" evidence="6">
    <location>
        <begin position="20"/>
        <end position="43"/>
    </location>
</feature>
<comment type="caution">
    <text evidence="9">The sequence shown here is derived from an EMBL/GenBank/DDBJ whole genome shotgun (WGS) entry which is preliminary data.</text>
</comment>
<evidence type="ECO:0000256" key="5">
    <source>
        <dbReference type="ARBA" id="ARBA00023136"/>
    </source>
</evidence>
<name>A0A0B8QAT3_9VIBR</name>
<dbReference type="InterPro" id="IPR007182">
    <property type="entry name" value="MnhB"/>
</dbReference>
<dbReference type="EMBL" id="BBSC01000002">
    <property type="protein sequence ID" value="GAM74042.1"/>
    <property type="molecule type" value="Genomic_DNA"/>
</dbReference>
<dbReference type="STRING" id="1481914.JCM19241_5238"/>
<keyword evidence="5 6" id="KW-0472">Membrane</keyword>
<keyword evidence="11" id="KW-1185">Reference proteome</keyword>
<evidence type="ECO:0000256" key="4">
    <source>
        <dbReference type="ARBA" id="ARBA00022989"/>
    </source>
</evidence>
<reference evidence="8 11" key="1">
    <citation type="submission" date="2015-01" db="EMBL/GenBank/DDBJ databases">
        <title>Vibrio sp. C1 JCM 19231 whole genome shotgun sequence.</title>
        <authorList>
            <person name="Sawabe T."/>
            <person name="Meirelles P."/>
            <person name="Feng G."/>
            <person name="Sayaka M."/>
            <person name="Hattori M."/>
            <person name="Ohkuma M."/>
        </authorList>
    </citation>
    <scope>NUCLEOTIDE SEQUENCE [LARGE SCALE GENOMIC DNA]</scope>
    <source>
        <strain evidence="11">JCM 19231</strain>
        <strain evidence="8">JCM19231</strain>
    </source>
</reference>
<evidence type="ECO:0000313" key="10">
    <source>
        <dbReference type="Proteomes" id="UP000031666"/>
    </source>
</evidence>
<gene>
    <name evidence="8" type="ORF">JCM19231_5159</name>
    <name evidence="9" type="ORF">JCM19241_5238</name>
</gene>
<evidence type="ECO:0000256" key="1">
    <source>
        <dbReference type="ARBA" id="ARBA00004651"/>
    </source>
</evidence>
<evidence type="ECO:0000256" key="3">
    <source>
        <dbReference type="ARBA" id="ARBA00022692"/>
    </source>
</evidence>
<evidence type="ECO:0000256" key="2">
    <source>
        <dbReference type="ARBA" id="ARBA00022475"/>
    </source>
</evidence>
<keyword evidence="4 6" id="KW-1133">Transmembrane helix</keyword>
<comment type="subcellular location">
    <subcellularLocation>
        <location evidence="1">Cell membrane</location>
        <topology evidence="1">Multi-pass membrane protein</topology>
    </subcellularLocation>
</comment>
<evidence type="ECO:0000313" key="9">
    <source>
        <dbReference type="EMBL" id="GAM74042.1"/>
    </source>
</evidence>
<dbReference type="EMBL" id="BBRZ01000012">
    <property type="protein sequence ID" value="GAM55327.1"/>
    <property type="molecule type" value="Genomic_DNA"/>
</dbReference>
<dbReference type="Proteomes" id="UP000031666">
    <property type="component" value="Unassembled WGS sequence"/>
</dbReference>
<evidence type="ECO:0000256" key="6">
    <source>
        <dbReference type="SAM" id="Phobius"/>
    </source>
</evidence>
<evidence type="ECO:0000313" key="11">
    <source>
        <dbReference type="Proteomes" id="UP000031671"/>
    </source>
</evidence>
<dbReference type="AlphaFoldDB" id="A0A0B8QAT3"/>
<protein>
    <submittedName>
        <fullName evidence="9">Na(+) H(+) antiporter subunit A</fullName>
    </submittedName>
</protein>
<evidence type="ECO:0000259" key="7">
    <source>
        <dbReference type="Pfam" id="PF04039"/>
    </source>
</evidence>
<reference evidence="9 10" key="2">
    <citation type="submission" date="2015-01" db="EMBL/GenBank/DDBJ databases">
        <title>Vibrio sp. C94 JCM 19241 whole genome shotgun sequence.</title>
        <authorList>
            <person name="Sawabe T."/>
            <person name="Meirelles P."/>
            <person name="Feng G."/>
            <person name="Sayaka M."/>
            <person name="Hattori M."/>
            <person name="Ohkuma M."/>
        </authorList>
    </citation>
    <scope>NUCLEOTIDE SEQUENCE [LARGE SCALE GENOMIC DNA]</scope>
    <source>
        <strain evidence="10">JCM 19241</strain>
        <strain evidence="9">JCM19241</strain>
    </source>
</reference>
<dbReference type="Pfam" id="PF04039">
    <property type="entry name" value="MnhB"/>
    <property type="match status" value="1"/>
</dbReference>
<dbReference type="Proteomes" id="UP000031671">
    <property type="component" value="Unassembled WGS sequence"/>
</dbReference>
<accession>A0A0B8QAT3</accession>
<evidence type="ECO:0000313" key="8">
    <source>
        <dbReference type="EMBL" id="GAM55327.1"/>
    </source>
</evidence>
<feature type="domain" description="Na+/H+ antiporter MnhB subunit-related protein" evidence="7">
    <location>
        <begin position="4"/>
        <end position="37"/>
    </location>
</feature>
<accession>A0A0B8NSL7</accession>
<proteinExistence type="predicted"/>
<organism evidence="9 10">
    <name type="scientific">Vibrio ishigakensis</name>
    <dbReference type="NCBI Taxonomy" id="1481914"/>
    <lineage>
        <taxon>Bacteria</taxon>
        <taxon>Pseudomonadati</taxon>
        <taxon>Pseudomonadota</taxon>
        <taxon>Gammaproteobacteria</taxon>
        <taxon>Vibrionales</taxon>
        <taxon>Vibrionaceae</taxon>
        <taxon>Vibrio</taxon>
    </lineage>
</organism>
<keyword evidence="2" id="KW-1003">Cell membrane</keyword>
<keyword evidence="3 6" id="KW-0812">Transmembrane</keyword>
<sequence>MFNLPFLTGLWWKDILPLGTPLLFDVGIYLAIIGGVMGMLLHLNEGLD</sequence>
<dbReference type="GO" id="GO:0005886">
    <property type="term" value="C:plasma membrane"/>
    <property type="evidence" value="ECO:0007669"/>
    <property type="project" value="UniProtKB-SubCell"/>
</dbReference>